<name>A0A0F6R6Y4_9CAUD</name>
<accession>A0A0F6R6Y4</accession>
<evidence type="ECO:0000313" key="1">
    <source>
        <dbReference type="EMBL" id="AKE45409.1"/>
    </source>
</evidence>
<dbReference type="EMBL" id="KP869102">
    <property type="protein sequence ID" value="AKE45409.1"/>
    <property type="molecule type" value="Genomic_DNA"/>
</dbReference>
<dbReference type="Proteomes" id="UP000260388">
    <property type="component" value="Segment"/>
</dbReference>
<organism evidence="1 2">
    <name type="scientific">Escherichia coli O157 typing phage 4</name>
    <dbReference type="NCBI Taxonomy" id="1508679"/>
    <lineage>
        <taxon>Viruses</taxon>
        <taxon>Duplodnaviria</taxon>
        <taxon>Heunggongvirae</taxon>
        <taxon>Uroviricota</taxon>
        <taxon>Caudoviricetes</taxon>
        <taxon>Vequintavirinae</taxon>
        <taxon>Vequintavirus</taxon>
        <taxon>Vequintavirus JES2013</taxon>
    </lineage>
</organism>
<sequence>MITTQYSDIVLGKVDSSDAGFNFKEIEITLTADHVAGAVVTKTGTLANQDGSDTFGVLVDRALLPDSAGRVNLAEPLKVGEKYKLVVAVRGVTFAKAHLKVAGGTAAAEAVLAALEAKGNKVQE</sequence>
<protein>
    <recommendedName>
        <fullName evidence="3">Head stabilization/decoration protein</fullName>
    </recommendedName>
</protein>
<dbReference type="InterPro" id="IPR058875">
    <property type="entry name" value="DEC"/>
</dbReference>
<gene>
    <name evidence="1" type="ORF">ECTP4_00531</name>
</gene>
<evidence type="ECO:0008006" key="3">
    <source>
        <dbReference type="Google" id="ProtNLM"/>
    </source>
</evidence>
<reference evidence="1 2" key="1">
    <citation type="journal article" date="2015" name="BMC Genomics">
        <title>Analysis of whole genome sequencing for the Escherichia coli O157:H7 typing phages.</title>
        <authorList>
            <person name="Cowley L.A."/>
            <person name="Beckett S.J."/>
            <person name="Chase-Topping M."/>
            <person name="Perry N."/>
            <person name="Dallman T.J."/>
            <person name="Gally D.L."/>
            <person name="Jenkins C."/>
        </authorList>
    </citation>
    <scope>NUCLEOTIDE SEQUENCE [LARGE SCALE GENOMIC DNA]</scope>
</reference>
<dbReference type="Pfam" id="PF26074">
    <property type="entry name" value="Phage_DEC_PhiTE"/>
    <property type="match status" value="1"/>
</dbReference>
<proteinExistence type="predicted"/>
<evidence type="ECO:0000313" key="2">
    <source>
        <dbReference type="Proteomes" id="UP000260388"/>
    </source>
</evidence>